<comment type="caution">
    <text evidence="1">The sequence shown here is derived from an EMBL/GenBank/DDBJ whole genome shotgun (WGS) entry which is preliminary data.</text>
</comment>
<organism evidence="1 2">
    <name type="scientific">Ixodes persulcatus</name>
    <name type="common">Taiga tick</name>
    <dbReference type="NCBI Taxonomy" id="34615"/>
    <lineage>
        <taxon>Eukaryota</taxon>
        <taxon>Metazoa</taxon>
        <taxon>Ecdysozoa</taxon>
        <taxon>Arthropoda</taxon>
        <taxon>Chelicerata</taxon>
        <taxon>Arachnida</taxon>
        <taxon>Acari</taxon>
        <taxon>Parasitiformes</taxon>
        <taxon>Ixodida</taxon>
        <taxon>Ixodoidea</taxon>
        <taxon>Ixodidae</taxon>
        <taxon>Ixodinae</taxon>
        <taxon>Ixodes</taxon>
    </lineage>
</organism>
<dbReference type="Proteomes" id="UP000805193">
    <property type="component" value="Unassembled WGS sequence"/>
</dbReference>
<proteinExistence type="predicted"/>
<protein>
    <submittedName>
        <fullName evidence="1">Uncharacterized protein</fullName>
    </submittedName>
</protein>
<evidence type="ECO:0000313" key="1">
    <source>
        <dbReference type="EMBL" id="KAG0410273.1"/>
    </source>
</evidence>
<gene>
    <name evidence="1" type="ORF">HPB47_012607</name>
</gene>
<keyword evidence="2" id="KW-1185">Reference proteome</keyword>
<name>A0AC60NT13_IXOPE</name>
<accession>A0AC60NT13</accession>
<reference evidence="1 2" key="1">
    <citation type="journal article" date="2020" name="Cell">
        <title>Large-Scale Comparative Analyses of Tick Genomes Elucidate Their Genetic Diversity and Vector Capacities.</title>
        <authorList>
            <consortium name="Tick Genome and Microbiome Consortium (TIGMIC)"/>
            <person name="Jia N."/>
            <person name="Wang J."/>
            <person name="Shi W."/>
            <person name="Du L."/>
            <person name="Sun Y."/>
            <person name="Zhan W."/>
            <person name="Jiang J.F."/>
            <person name="Wang Q."/>
            <person name="Zhang B."/>
            <person name="Ji P."/>
            <person name="Bell-Sakyi L."/>
            <person name="Cui X.M."/>
            <person name="Yuan T.T."/>
            <person name="Jiang B.G."/>
            <person name="Yang W.F."/>
            <person name="Lam T.T."/>
            <person name="Chang Q.C."/>
            <person name="Ding S.J."/>
            <person name="Wang X.J."/>
            <person name="Zhu J.G."/>
            <person name="Ruan X.D."/>
            <person name="Zhao L."/>
            <person name="Wei J.T."/>
            <person name="Ye R.Z."/>
            <person name="Que T.C."/>
            <person name="Du C.H."/>
            <person name="Zhou Y.H."/>
            <person name="Cheng J.X."/>
            <person name="Dai P.F."/>
            <person name="Guo W.B."/>
            <person name="Han X.H."/>
            <person name="Huang E.J."/>
            <person name="Li L.F."/>
            <person name="Wei W."/>
            <person name="Gao Y.C."/>
            <person name="Liu J.Z."/>
            <person name="Shao H.Z."/>
            <person name="Wang X."/>
            <person name="Wang C.C."/>
            <person name="Yang T.C."/>
            <person name="Huo Q.B."/>
            <person name="Li W."/>
            <person name="Chen H.Y."/>
            <person name="Chen S.E."/>
            <person name="Zhou L.G."/>
            <person name="Ni X.B."/>
            <person name="Tian J.H."/>
            <person name="Sheng Y."/>
            <person name="Liu T."/>
            <person name="Pan Y.S."/>
            <person name="Xia L.Y."/>
            <person name="Li J."/>
            <person name="Zhao F."/>
            <person name="Cao W.C."/>
        </authorList>
    </citation>
    <scope>NUCLEOTIDE SEQUENCE [LARGE SCALE GENOMIC DNA]</scope>
    <source>
        <strain evidence="1">Iper-2018</strain>
    </source>
</reference>
<dbReference type="EMBL" id="JABSTQ010011539">
    <property type="protein sequence ID" value="KAG0410273.1"/>
    <property type="molecule type" value="Genomic_DNA"/>
</dbReference>
<evidence type="ECO:0000313" key="2">
    <source>
        <dbReference type="Proteomes" id="UP000805193"/>
    </source>
</evidence>
<sequence>MGLQPEVPCSGDMAVALGFREIDEEGSDHSSDRGDDGADSTGGRGPRPIPVVEDVVPDKAKLKLHKYSILFYGTYETATLGAKDLFPYAEFKGKYGQKLKRKFFNEGLWEIENNPNVKPPGEGGSGNKSTKKKDRLEPVIEEEEAQEEEEDEKLVIDEKPSKNKTEPAPAKKRATKRASRDSTEEPKSGVDETPKKRASRSKEPAPKTAATPPSRSRSGRTIKRKKFSSESDEDEGSWSVEASAPEGGDKEASDQEAPSRGTERSRASAAKDKKDKSSQEAKDSAESQEEGRPQSPQKEKAPAKEPEKPAAPGSPAKEEPEAPAPLQEAPPAKPPKKSSRRRDKHASADPPAGSAKENTDQSNENAVPAKPVPPPKPETSAKVPDKEIPKPAEESTNSSSPRKKYRSKAWLESRSKRRLKESASKSSSESDTEHDAVPVRLSPPKKRRTVPKDQQNPVVVLDDVSRFMSTQPGSSYTLPQSNGVATSVTKQDALAESSLEKLQKKISNLPLETLQKKLRQFDINGTLGGLHLTDICKELQFLRTYIQELREREAHLTGIYTRFFELLDV</sequence>